<sequence length="72" mass="8042">MRRTRSDLQFRVHGRHHIGPVDVPVPKGASPSVSVNERPRLGSTGSVICLCFACLCQSCSTAFCLEWLRRQM</sequence>
<keyword evidence="2" id="KW-1185">Reference proteome</keyword>
<protein>
    <submittedName>
        <fullName evidence="1">Uncharacterized protein</fullName>
    </submittedName>
</protein>
<evidence type="ECO:0000313" key="2">
    <source>
        <dbReference type="Proteomes" id="UP000244005"/>
    </source>
</evidence>
<proteinExistence type="predicted"/>
<reference evidence="2" key="1">
    <citation type="journal article" date="2017" name="Cell">
        <title>Insights into land plant evolution garnered from the Marchantia polymorpha genome.</title>
        <authorList>
            <person name="Bowman J.L."/>
            <person name="Kohchi T."/>
            <person name="Yamato K.T."/>
            <person name="Jenkins J."/>
            <person name="Shu S."/>
            <person name="Ishizaki K."/>
            <person name="Yamaoka S."/>
            <person name="Nishihama R."/>
            <person name="Nakamura Y."/>
            <person name="Berger F."/>
            <person name="Adam C."/>
            <person name="Aki S.S."/>
            <person name="Althoff F."/>
            <person name="Araki T."/>
            <person name="Arteaga-Vazquez M.A."/>
            <person name="Balasubrmanian S."/>
            <person name="Barry K."/>
            <person name="Bauer D."/>
            <person name="Boehm C.R."/>
            <person name="Briginshaw L."/>
            <person name="Caballero-Perez J."/>
            <person name="Catarino B."/>
            <person name="Chen F."/>
            <person name="Chiyoda S."/>
            <person name="Chovatia M."/>
            <person name="Davies K.M."/>
            <person name="Delmans M."/>
            <person name="Demura T."/>
            <person name="Dierschke T."/>
            <person name="Dolan L."/>
            <person name="Dorantes-Acosta A.E."/>
            <person name="Eklund D.M."/>
            <person name="Florent S.N."/>
            <person name="Flores-Sandoval E."/>
            <person name="Fujiyama A."/>
            <person name="Fukuzawa H."/>
            <person name="Galik B."/>
            <person name="Grimanelli D."/>
            <person name="Grimwood J."/>
            <person name="Grossniklaus U."/>
            <person name="Hamada T."/>
            <person name="Haseloff J."/>
            <person name="Hetherington A.J."/>
            <person name="Higo A."/>
            <person name="Hirakawa Y."/>
            <person name="Hundley H.N."/>
            <person name="Ikeda Y."/>
            <person name="Inoue K."/>
            <person name="Inoue S.I."/>
            <person name="Ishida S."/>
            <person name="Jia Q."/>
            <person name="Kakita M."/>
            <person name="Kanazawa T."/>
            <person name="Kawai Y."/>
            <person name="Kawashima T."/>
            <person name="Kennedy M."/>
            <person name="Kinose K."/>
            <person name="Kinoshita T."/>
            <person name="Kohara Y."/>
            <person name="Koide E."/>
            <person name="Komatsu K."/>
            <person name="Kopischke S."/>
            <person name="Kubo M."/>
            <person name="Kyozuka J."/>
            <person name="Lagercrantz U."/>
            <person name="Lin S.S."/>
            <person name="Lindquist E."/>
            <person name="Lipzen A.M."/>
            <person name="Lu C.W."/>
            <person name="De Luna E."/>
            <person name="Martienssen R.A."/>
            <person name="Minamino N."/>
            <person name="Mizutani M."/>
            <person name="Mizutani M."/>
            <person name="Mochizuki N."/>
            <person name="Monte I."/>
            <person name="Mosher R."/>
            <person name="Nagasaki H."/>
            <person name="Nakagami H."/>
            <person name="Naramoto S."/>
            <person name="Nishitani K."/>
            <person name="Ohtani M."/>
            <person name="Okamoto T."/>
            <person name="Okumura M."/>
            <person name="Phillips J."/>
            <person name="Pollak B."/>
            <person name="Reinders A."/>
            <person name="Rovekamp M."/>
            <person name="Sano R."/>
            <person name="Sawa S."/>
            <person name="Schmid M.W."/>
            <person name="Shirakawa M."/>
            <person name="Solano R."/>
            <person name="Spunde A."/>
            <person name="Suetsugu N."/>
            <person name="Sugano S."/>
            <person name="Sugiyama A."/>
            <person name="Sun R."/>
            <person name="Suzuki Y."/>
            <person name="Takenaka M."/>
            <person name="Takezawa D."/>
            <person name="Tomogane H."/>
            <person name="Tsuzuki M."/>
            <person name="Ueda T."/>
            <person name="Umeda M."/>
            <person name="Ward J.M."/>
            <person name="Watanabe Y."/>
            <person name="Yazaki K."/>
            <person name="Yokoyama R."/>
            <person name="Yoshitake Y."/>
            <person name="Yotsui I."/>
            <person name="Zachgo S."/>
            <person name="Schmutz J."/>
        </authorList>
    </citation>
    <scope>NUCLEOTIDE SEQUENCE [LARGE SCALE GENOMIC DNA]</scope>
    <source>
        <strain evidence="2">Tak-1</strain>
    </source>
</reference>
<evidence type="ECO:0000313" key="1">
    <source>
        <dbReference type="EMBL" id="PTQ34405.1"/>
    </source>
</evidence>
<organism evidence="1 2">
    <name type="scientific">Marchantia polymorpha</name>
    <name type="common">Common liverwort</name>
    <name type="synonym">Marchantia aquatica</name>
    <dbReference type="NCBI Taxonomy" id="3197"/>
    <lineage>
        <taxon>Eukaryota</taxon>
        <taxon>Viridiplantae</taxon>
        <taxon>Streptophyta</taxon>
        <taxon>Embryophyta</taxon>
        <taxon>Marchantiophyta</taxon>
        <taxon>Marchantiopsida</taxon>
        <taxon>Marchantiidae</taxon>
        <taxon>Marchantiales</taxon>
        <taxon>Marchantiaceae</taxon>
        <taxon>Marchantia</taxon>
    </lineage>
</organism>
<dbReference type="AlphaFoldDB" id="A0A2R6WKN6"/>
<gene>
    <name evidence="1" type="ORF">MARPO_0080s0028</name>
</gene>
<name>A0A2R6WKN6_MARPO</name>
<accession>A0A2R6WKN6</accession>
<dbReference type="Proteomes" id="UP000244005">
    <property type="component" value="Unassembled WGS sequence"/>
</dbReference>
<dbReference type="EMBL" id="KZ772752">
    <property type="protein sequence ID" value="PTQ34405.1"/>
    <property type="molecule type" value="Genomic_DNA"/>
</dbReference>